<sequence length="383" mass="43284">MAQTKRIILTIILSRAIVAALNETSVRICNVKDNEINCCPNYHEVENNCVLCPAGRWGDNCSLVCPINYYGTLCKEACDCHLEEKCDFKHGCISEPFDSSFALSTYHTVLVLAALLIIVCFVICVPARCIKRHKARNLNEYLHVYPSHSLGKKTTGFSETIQDTTKKRNIYFIVDISFCFMKGYCVCCDYTDIKSENNIIKLKRKKVCCTNYHEVNGVCIKCPIGTYGENCTENCPDGTYGEFCLRLCECEINQQCNFIFGCLECLNGTNGTNCVARCPDNMYGKSCSQKCQCKSNQKCDRIFGCIEQDLESQFTFTTFTLLMISAGFLVIISIVIGVTVCVVKRNNLSRNYSVYQSPVPVFYSADKQIQLSEIEQEHYQTLF</sequence>
<feature type="transmembrane region" description="Helical" evidence="2">
    <location>
        <begin position="106"/>
        <end position="127"/>
    </location>
</feature>
<keyword evidence="1" id="KW-0245">EGF-like domain</keyword>
<feature type="transmembrane region" description="Helical" evidence="2">
    <location>
        <begin position="319"/>
        <end position="340"/>
    </location>
</feature>
<evidence type="ECO:0000256" key="2">
    <source>
        <dbReference type="SAM" id="Phobius"/>
    </source>
</evidence>
<proteinExistence type="predicted"/>
<organism evidence="4 5">
    <name type="scientific">Magallana gigas</name>
    <name type="common">Pacific oyster</name>
    <name type="synonym">Crassostrea gigas</name>
    <dbReference type="NCBI Taxonomy" id="29159"/>
    <lineage>
        <taxon>Eukaryota</taxon>
        <taxon>Metazoa</taxon>
        <taxon>Spiralia</taxon>
        <taxon>Lophotrochozoa</taxon>
        <taxon>Mollusca</taxon>
        <taxon>Bivalvia</taxon>
        <taxon>Autobranchia</taxon>
        <taxon>Pteriomorphia</taxon>
        <taxon>Ostreida</taxon>
        <taxon>Ostreoidea</taxon>
        <taxon>Ostreidae</taxon>
        <taxon>Magallana</taxon>
    </lineage>
</organism>
<dbReference type="InterPro" id="IPR042635">
    <property type="entry name" value="MEGF10/SREC1/2-like"/>
</dbReference>
<evidence type="ECO:0000256" key="3">
    <source>
        <dbReference type="SAM" id="SignalP"/>
    </source>
</evidence>
<evidence type="ECO:0000313" key="5">
    <source>
        <dbReference type="Proteomes" id="UP000005408"/>
    </source>
</evidence>
<dbReference type="Proteomes" id="UP000005408">
    <property type="component" value="Unassembled WGS sequence"/>
</dbReference>
<keyword evidence="3" id="KW-0732">Signal</keyword>
<name>A0A8W8IV30_MAGGI</name>
<evidence type="ECO:0000313" key="4">
    <source>
        <dbReference type="EnsemblMetazoa" id="G15523.12:cds"/>
    </source>
</evidence>
<accession>A0A8W8IV30</accession>
<keyword evidence="2" id="KW-0812">Transmembrane</keyword>
<reference evidence="4" key="1">
    <citation type="submission" date="2022-08" db="UniProtKB">
        <authorList>
            <consortium name="EnsemblMetazoa"/>
        </authorList>
    </citation>
    <scope>IDENTIFICATION</scope>
    <source>
        <strain evidence="4">05x7-T-G4-1.051#20</strain>
    </source>
</reference>
<protein>
    <submittedName>
        <fullName evidence="4">Uncharacterized protein</fullName>
    </submittedName>
</protein>
<evidence type="ECO:0000256" key="1">
    <source>
        <dbReference type="ARBA" id="ARBA00022536"/>
    </source>
</evidence>
<keyword evidence="2" id="KW-1133">Transmembrane helix</keyword>
<keyword evidence="2" id="KW-0472">Membrane</keyword>
<dbReference type="PANTHER" id="PTHR24043">
    <property type="entry name" value="SCAVENGER RECEPTOR CLASS F"/>
    <property type="match status" value="1"/>
</dbReference>
<dbReference type="EnsemblMetazoa" id="G15523.12">
    <property type="protein sequence ID" value="G15523.12:cds"/>
    <property type="gene ID" value="G15523"/>
</dbReference>
<feature type="chain" id="PRO_5036494148" evidence="3">
    <location>
        <begin position="21"/>
        <end position="383"/>
    </location>
</feature>
<dbReference type="GO" id="GO:0005044">
    <property type="term" value="F:scavenger receptor activity"/>
    <property type="evidence" value="ECO:0007669"/>
    <property type="project" value="InterPro"/>
</dbReference>
<dbReference type="AlphaFoldDB" id="A0A8W8IV30"/>
<keyword evidence="5" id="KW-1185">Reference proteome</keyword>
<dbReference type="Gene3D" id="2.170.300.10">
    <property type="entry name" value="Tie2 ligand-binding domain superfamily"/>
    <property type="match status" value="2"/>
</dbReference>
<feature type="signal peptide" evidence="3">
    <location>
        <begin position="1"/>
        <end position="20"/>
    </location>
</feature>